<sequence length="468" mass="51903">MGLISSLEVGGLRGFADSQRSEFAIPDGKPGSGLTVLLGANNSGKSTVIEALRAVTRRQNSSFAASKRNQAFGDRVDLKLTLPSGVGSHLVSVEPSSSETRWEYGGGRGDHTYQAMFVQSRRGFDPMFGRTDIMARHSYLLNESEHRRRPQQLDSMFASRLFKIVGDPEAKTKFDELLAKVVVPCPNWTIDLADSDHYFIKFLLSGGASHTSDGVGEGIISLFSILDALYDSDDQDIIVIDEPELSLHPQLQKRLRTVLSEHATTRQIIYTTHSPYLIDWSDIENGARIARVYKNENGAVQIRQATPETLREVCRLGSDTNNPHALGLAANEVFFLEDGVILTEGQEDVVFFEKKIDKALGMRMEGSFFGWGVGGAEKMDMIMQMLSELGFRRVVAVFDGDKSATAARIREAFPGYHIAVLPADDIRTKPARKATSEKLGLWHDNQIDPQLRPRVEEMYKGVNEYLSG</sequence>
<protein>
    <recommendedName>
        <fullName evidence="5">ATPase AAA-type core domain-containing protein</fullName>
    </recommendedName>
</protein>
<feature type="domain" description="Rad50/SbcC-type AAA" evidence="2">
    <location>
        <begin position="7"/>
        <end position="77"/>
    </location>
</feature>
<evidence type="ECO:0008006" key="5">
    <source>
        <dbReference type="Google" id="ProtNLM"/>
    </source>
</evidence>
<proteinExistence type="predicted"/>
<evidence type="ECO:0000259" key="2">
    <source>
        <dbReference type="Pfam" id="PF13476"/>
    </source>
</evidence>
<dbReference type="InterPro" id="IPR027417">
    <property type="entry name" value="P-loop_NTPase"/>
</dbReference>
<evidence type="ECO:0000313" key="4">
    <source>
        <dbReference type="Proteomes" id="UP000009235"/>
    </source>
</evidence>
<organism evidence="3 4">
    <name type="scientific">Hoyosella subflava (strain DSM 45089 / JCM 17490 / NBRC 109087 / DQS3-9A1)</name>
    <name type="common">Amycolicicoccus subflavus</name>
    <dbReference type="NCBI Taxonomy" id="443218"/>
    <lineage>
        <taxon>Bacteria</taxon>
        <taxon>Bacillati</taxon>
        <taxon>Actinomycetota</taxon>
        <taxon>Actinomycetes</taxon>
        <taxon>Mycobacteriales</taxon>
        <taxon>Hoyosellaceae</taxon>
        <taxon>Hoyosella</taxon>
    </lineage>
</organism>
<name>F6ESF3_HOYSD</name>
<feature type="domain" description="ATPase AAA-type core" evidence="1">
    <location>
        <begin position="191"/>
        <end position="279"/>
    </location>
</feature>
<dbReference type="Pfam" id="PF13476">
    <property type="entry name" value="AAA_23"/>
    <property type="match status" value="1"/>
</dbReference>
<dbReference type="InterPro" id="IPR038729">
    <property type="entry name" value="Rad50/SbcC_AAA"/>
</dbReference>
<dbReference type="KEGG" id="asd:AS9A_P20030"/>
<dbReference type="Proteomes" id="UP000009235">
    <property type="component" value="Plasmid pAS9A-2"/>
</dbReference>
<dbReference type="GO" id="GO:0006302">
    <property type="term" value="P:double-strand break repair"/>
    <property type="evidence" value="ECO:0007669"/>
    <property type="project" value="InterPro"/>
</dbReference>
<gene>
    <name evidence="3" type="ordered locus">AS9A_P20030</name>
</gene>
<dbReference type="SUPFAM" id="SSF52540">
    <property type="entry name" value="P-loop containing nucleoside triphosphate hydrolases"/>
    <property type="match status" value="1"/>
</dbReference>
<keyword evidence="3" id="KW-0614">Plasmid</keyword>
<evidence type="ECO:0000259" key="1">
    <source>
        <dbReference type="Pfam" id="PF13304"/>
    </source>
</evidence>
<dbReference type="PANTHER" id="PTHR43581">
    <property type="entry name" value="ATP/GTP PHOSPHATASE"/>
    <property type="match status" value="1"/>
</dbReference>
<dbReference type="HOGENOM" id="CLU_591743_0_0_11"/>
<evidence type="ECO:0000313" key="3">
    <source>
        <dbReference type="EMBL" id="AEF43074.1"/>
    </source>
</evidence>
<dbReference type="AlphaFoldDB" id="F6ESF3"/>
<reference evidence="3 4" key="1">
    <citation type="journal article" date="2011" name="J. Bacteriol.">
        <title>Complete genome sequence of Amycolicicoccus subflavus DQS3-9A1T, an actinomycete isolated from crude oil-polluted soil.</title>
        <authorList>
            <person name="Cai M."/>
            <person name="Chen W.M."/>
            <person name="Nie Y."/>
            <person name="Chi C.Q."/>
            <person name="Wang Y.N."/>
            <person name="Tang Y.Q."/>
            <person name="Li G.Y."/>
            <person name="Wu X.L."/>
        </authorList>
    </citation>
    <scope>NUCLEOTIDE SEQUENCE [LARGE SCALE GENOMIC DNA]</scope>
    <source>
        <strain evidence="4">DSM 45089 / DQS3-9A1</strain>
        <plasmid evidence="3 4">pAS9A-2</plasmid>
    </source>
</reference>
<accession>F6ESF3</accession>
<dbReference type="PANTHER" id="PTHR43581:SF4">
    <property type="entry name" value="ATP_GTP PHOSPHATASE"/>
    <property type="match status" value="1"/>
</dbReference>
<dbReference type="Pfam" id="PF13304">
    <property type="entry name" value="AAA_21"/>
    <property type="match status" value="1"/>
</dbReference>
<dbReference type="Gene3D" id="3.40.50.300">
    <property type="entry name" value="P-loop containing nucleotide triphosphate hydrolases"/>
    <property type="match status" value="2"/>
</dbReference>
<dbReference type="InterPro" id="IPR003959">
    <property type="entry name" value="ATPase_AAA_core"/>
</dbReference>
<dbReference type="EMBL" id="CP002788">
    <property type="protein sequence ID" value="AEF43074.1"/>
    <property type="molecule type" value="Genomic_DNA"/>
</dbReference>
<dbReference type="GO" id="GO:0016887">
    <property type="term" value="F:ATP hydrolysis activity"/>
    <property type="evidence" value="ECO:0007669"/>
    <property type="project" value="InterPro"/>
</dbReference>
<dbReference type="InterPro" id="IPR051396">
    <property type="entry name" value="Bact_Antivir_Def_Nuclease"/>
</dbReference>
<keyword evidence="4" id="KW-1185">Reference proteome</keyword>
<geneLocation type="plasmid" evidence="3 4">
    <name>pAS9A-2</name>
</geneLocation>
<dbReference type="GO" id="GO:0005524">
    <property type="term" value="F:ATP binding"/>
    <property type="evidence" value="ECO:0007669"/>
    <property type="project" value="InterPro"/>
</dbReference>